<protein>
    <submittedName>
        <fullName evidence="1">Uncharacterized protein</fullName>
    </submittedName>
</protein>
<sequence length="46" mass="5135">MIVYQSTDTQGTEQALARMLVELKKANIHLASASDIDIENKDIDED</sequence>
<dbReference type="AlphaFoldDB" id="X0SWH5"/>
<evidence type="ECO:0000313" key="1">
    <source>
        <dbReference type="EMBL" id="GAF85538.1"/>
    </source>
</evidence>
<gene>
    <name evidence="1" type="ORF">S01H1_04737</name>
</gene>
<organism evidence="1">
    <name type="scientific">marine sediment metagenome</name>
    <dbReference type="NCBI Taxonomy" id="412755"/>
    <lineage>
        <taxon>unclassified sequences</taxon>
        <taxon>metagenomes</taxon>
        <taxon>ecological metagenomes</taxon>
    </lineage>
</organism>
<reference evidence="1" key="1">
    <citation type="journal article" date="2014" name="Front. Microbiol.">
        <title>High frequency of phylogenetically diverse reductive dehalogenase-homologous genes in deep subseafloor sedimentary metagenomes.</title>
        <authorList>
            <person name="Kawai M."/>
            <person name="Futagami T."/>
            <person name="Toyoda A."/>
            <person name="Takaki Y."/>
            <person name="Nishi S."/>
            <person name="Hori S."/>
            <person name="Arai W."/>
            <person name="Tsubouchi T."/>
            <person name="Morono Y."/>
            <person name="Uchiyama I."/>
            <person name="Ito T."/>
            <person name="Fujiyama A."/>
            <person name="Inagaki F."/>
            <person name="Takami H."/>
        </authorList>
    </citation>
    <scope>NUCLEOTIDE SEQUENCE</scope>
    <source>
        <strain evidence="1">Expedition CK06-06</strain>
    </source>
</reference>
<comment type="caution">
    <text evidence="1">The sequence shown here is derived from an EMBL/GenBank/DDBJ whole genome shotgun (WGS) entry which is preliminary data.</text>
</comment>
<proteinExistence type="predicted"/>
<dbReference type="EMBL" id="BARS01002484">
    <property type="protein sequence ID" value="GAF85538.1"/>
    <property type="molecule type" value="Genomic_DNA"/>
</dbReference>
<name>X0SWH5_9ZZZZ</name>
<accession>X0SWH5</accession>